<gene>
    <name evidence="1" type="ORF">S01H4_22693</name>
</gene>
<dbReference type="EMBL" id="BART01010438">
    <property type="protein sequence ID" value="GAG88832.1"/>
    <property type="molecule type" value="Genomic_DNA"/>
</dbReference>
<dbReference type="AlphaFoldDB" id="X1C681"/>
<sequence>MEGLVDFGILFVMCRELNEIMKFKDHFNHCYLVRVDRPDTTGNWGNQSDSEVMLPAYDYIVTRIHVGMNSVTEGSEANPHTVPRP</sequence>
<name>X1C681_9ZZZZ</name>
<proteinExistence type="predicted"/>
<organism evidence="1">
    <name type="scientific">marine sediment metagenome</name>
    <dbReference type="NCBI Taxonomy" id="412755"/>
    <lineage>
        <taxon>unclassified sequences</taxon>
        <taxon>metagenomes</taxon>
        <taxon>ecological metagenomes</taxon>
    </lineage>
</organism>
<reference evidence="1" key="1">
    <citation type="journal article" date="2014" name="Front. Microbiol.">
        <title>High frequency of phylogenetically diverse reductive dehalogenase-homologous genes in deep subseafloor sedimentary metagenomes.</title>
        <authorList>
            <person name="Kawai M."/>
            <person name="Futagami T."/>
            <person name="Toyoda A."/>
            <person name="Takaki Y."/>
            <person name="Nishi S."/>
            <person name="Hori S."/>
            <person name="Arai W."/>
            <person name="Tsubouchi T."/>
            <person name="Morono Y."/>
            <person name="Uchiyama I."/>
            <person name="Ito T."/>
            <person name="Fujiyama A."/>
            <person name="Inagaki F."/>
            <person name="Takami H."/>
        </authorList>
    </citation>
    <scope>NUCLEOTIDE SEQUENCE</scope>
    <source>
        <strain evidence="1">Expedition CK06-06</strain>
    </source>
</reference>
<protein>
    <submittedName>
        <fullName evidence="1">Uncharacterized protein</fullName>
    </submittedName>
</protein>
<comment type="caution">
    <text evidence="1">The sequence shown here is derived from an EMBL/GenBank/DDBJ whole genome shotgun (WGS) entry which is preliminary data.</text>
</comment>
<accession>X1C681</accession>
<evidence type="ECO:0000313" key="1">
    <source>
        <dbReference type="EMBL" id="GAG88832.1"/>
    </source>
</evidence>